<gene>
    <name evidence="3" type="ORF">A3J43_03955</name>
</gene>
<dbReference type="Pfam" id="PF01910">
    <property type="entry name" value="Thiamine_BP"/>
    <property type="match status" value="1"/>
</dbReference>
<feature type="domain" description="Thiamine-binding protein" evidence="2">
    <location>
        <begin position="7"/>
        <end position="95"/>
    </location>
</feature>
<comment type="similarity">
    <text evidence="1">Belongs to the UPF0045 family.</text>
</comment>
<dbReference type="EMBL" id="MGEF01000030">
    <property type="protein sequence ID" value="OGL78504.1"/>
    <property type="molecule type" value="Genomic_DNA"/>
</dbReference>
<dbReference type="InterPro" id="IPR002767">
    <property type="entry name" value="Thiamine_BP"/>
</dbReference>
<sequence length="108" mass="11974">MPTVSIAFQIMPKTHSPDDAIRLIERAIEIVKQSGISYEVGAMETVMEEERIEELLAIVKRTHDACLAAGAESVFINVKILSNPNGIMSIHEKIAPHRPSTRPDEPKN</sequence>
<dbReference type="GO" id="GO:0005829">
    <property type="term" value="C:cytosol"/>
    <property type="evidence" value="ECO:0007669"/>
    <property type="project" value="TreeGrafter"/>
</dbReference>
<proteinExistence type="inferred from homology"/>
<evidence type="ECO:0000256" key="1">
    <source>
        <dbReference type="ARBA" id="ARBA00010272"/>
    </source>
</evidence>
<evidence type="ECO:0000313" key="4">
    <source>
        <dbReference type="Proteomes" id="UP000176604"/>
    </source>
</evidence>
<dbReference type="Gene3D" id="3.30.70.930">
    <property type="match status" value="1"/>
</dbReference>
<comment type="caution">
    <text evidence="3">The sequence shown here is derived from an EMBL/GenBank/DDBJ whole genome shotgun (WGS) entry which is preliminary data.</text>
</comment>
<dbReference type="STRING" id="1802397.A3J43_03955"/>
<dbReference type="AlphaFoldDB" id="A0A1F7UL79"/>
<organism evidence="3 4">
    <name type="scientific">Candidatus Uhrbacteria bacterium RIFCSPHIGHO2_12_FULL_54_23</name>
    <dbReference type="NCBI Taxonomy" id="1802397"/>
    <lineage>
        <taxon>Bacteria</taxon>
        <taxon>Candidatus Uhriibacteriota</taxon>
    </lineage>
</organism>
<evidence type="ECO:0000259" key="2">
    <source>
        <dbReference type="Pfam" id="PF01910"/>
    </source>
</evidence>
<evidence type="ECO:0000313" key="3">
    <source>
        <dbReference type="EMBL" id="OGL78504.1"/>
    </source>
</evidence>
<dbReference type="InterPro" id="IPR051614">
    <property type="entry name" value="UPF0045_domain"/>
</dbReference>
<accession>A0A1F7UL79</accession>
<dbReference type="Proteomes" id="UP000176604">
    <property type="component" value="Unassembled WGS sequence"/>
</dbReference>
<dbReference type="PANTHER" id="PTHR33777">
    <property type="entry name" value="UPF0045 PROTEIN ECM15"/>
    <property type="match status" value="1"/>
</dbReference>
<reference evidence="3 4" key="1">
    <citation type="journal article" date="2016" name="Nat. Commun.">
        <title>Thousands of microbial genomes shed light on interconnected biogeochemical processes in an aquifer system.</title>
        <authorList>
            <person name="Anantharaman K."/>
            <person name="Brown C.T."/>
            <person name="Hug L.A."/>
            <person name="Sharon I."/>
            <person name="Castelle C.J."/>
            <person name="Probst A.J."/>
            <person name="Thomas B.C."/>
            <person name="Singh A."/>
            <person name="Wilkins M.J."/>
            <person name="Karaoz U."/>
            <person name="Brodie E.L."/>
            <person name="Williams K.H."/>
            <person name="Hubbard S.S."/>
            <person name="Banfield J.F."/>
        </authorList>
    </citation>
    <scope>NUCLEOTIDE SEQUENCE [LARGE SCALE GENOMIC DNA]</scope>
</reference>
<dbReference type="PANTHER" id="PTHR33777:SF1">
    <property type="entry name" value="UPF0045 PROTEIN ECM15"/>
    <property type="match status" value="1"/>
</dbReference>
<dbReference type="SUPFAM" id="SSF89957">
    <property type="entry name" value="MTH1187/YkoF-like"/>
    <property type="match status" value="1"/>
</dbReference>
<protein>
    <recommendedName>
        <fullName evidence="2">Thiamine-binding protein domain-containing protein</fullName>
    </recommendedName>
</protein>
<dbReference type="InterPro" id="IPR029756">
    <property type="entry name" value="MTH1187/YkoF-like"/>
</dbReference>
<name>A0A1F7UL79_9BACT</name>